<dbReference type="WBParaSite" id="ACAC_0000932101-mRNA-1">
    <property type="protein sequence ID" value="ACAC_0000932101-mRNA-1"/>
    <property type="gene ID" value="ACAC_0000932101"/>
</dbReference>
<evidence type="ECO:0000313" key="10">
    <source>
        <dbReference type="WBParaSite" id="ACAC_0000932101-mRNA-1"/>
    </source>
</evidence>
<protein>
    <submittedName>
        <fullName evidence="10">TGF_BETA_2 domain-containing protein</fullName>
    </submittedName>
</protein>
<dbReference type="Gene3D" id="2.10.90.10">
    <property type="entry name" value="Cystine-knot cytokines"/>
    <property type="match status" value="1"/>
</dbReference>
<dbReference type="PANTHER" id="PTHR11848">
    <property type="entry name" value="TGF-BETA FAMILY"/>
    <property type="match status" value="1"/>
</dbReference>
<dbReference type="GO" id="GO:0008083">
    <property type="term" value="F:growth factor activity"/>
    <property type="evidence" value="ECO:0007669"/>
    <property type="project" value="UniProtKB-KW"/>
</dbReference>
<dbReference type="InterPro" id="IPR029034">
    <property type="entry name" value="Cystine-knot_cytokine"/>
</dbReference>
<keyword evidence="5" id="KW-0325">Glycoprotein</keyword>
<sequence>MRSFLALLDLLSFVVLSTAKGLMLLQESHEQTFAYALEKISTAPIEDHVLDILELEEPPPVFTRRKRDDKITREVASQTSGVEDWSSADRIVSLSPKETNFSNGIVAVTFDCDDYPSNGAFYLIASQLRIFLPEEEELLFAKISIYRNETGALTFVDSTVATSQQKTVGFNITRMMSDWILGLSEPKLFIRIETGKDPYYLSNIQLESFIIASFLDEQIHIPQRTTRTRRSVEPIPEINVTERKTTRVHLVDPKRAEEAKCAPIQLSPAKILFIDNHGNVVMRRYQDMTVQECGCL</sequence>
<feature type="chain" id="PRO_5005326742" evidence="7">
    <location>
        <begin position="20"/>
        <end position="296"/>
    </location>
</feature>
<evidence type="ECO:0000256" key="7">
    <source>
        <dbReference type="SAM" id="SignalP"/>
    </source>
</evidence>
<keyword evidence="4 7" id="KW-0732">Signal</keyword>
<dbReference type="STRING" id="6313.A0A0K0DEM0"/>
<evidence type="ECO:0000256" key="2">
    <source>
        <dbReference type="ARBA" id="ARBA00006656"/>
    </source>
</evidence>
<evidence type="ECO:0000256" key="5">
    <source>
        <dbReference type="ARBA" id="ARBA00023180"/>
    </source>
</evidence>
<reference evidence="10" key="2">
    <citation type="submission" date="2017-02" db="UniProtKB">
        <authorList>
            <consortium name="WormBaseParasite"/>
        </authorList>
    </citation>
    <scope>IDENTIFICATION</scope>
</reference>
<organism evidence="9 10">
    <name type="scientific">Angiostrongylus cantonensis</name>
    <name type="common">Rat lungworm</name>
    <dbReference type="NCBI Taxonomy" id="6313"/>
    <lineage>
        <taxon>Eukaryota</taxon>
        <taxon>Metazoa</taxon>
        <taxon>Ecdysozoa</taxon>
        <taxon>Nematoda</taxon>
        <taxon>Chromadorea</taxon>
        <taxon>Rhabditida</taxon>
        <taxon>Rhabditina</taxon>
        <taxon>Rhabditomorpha</taxon>
        <taxon>Strongyloidea</taxon>
        <taxon>Metastrongylidae</taxon>
        <taxon>Angiostrongylus</taxon>
    </lineage>
</organism>
<accession>A0A0K0DEM0</accession>
<evidence type="ECO:0000256" key="6">
    <source>
        <dbReference type="RuleBase" id="RU000354"/>
    </source>
</evidence>
<dbReference type="Proteomes" id="UP000035642">
    <property type="component" value="Unassembled WGS sequence"/>
</dbReference>
<dbReference type="PROSITE" id="PS51362">
    <property type="entry name" value="TGF_BETA_2"/>
    <property type="match status" value="1"/>
</dbReference>
<dbReference type="GO" id="GO:0005615">
    <property type="term" value="C:extracellular space"/>
    <property type="evidence" value="ECO:0007669"/>
    <property type="project" value="TreeGrafter"/>
</dbReference>
<dbReference type="GO" id="GO:0005125">
    <property type="term" value="F:cytokine activity"/>
    <property type="evidence" value="ECO:0007669"/>
    <property type="project" value="TreeGrafter"/>
</dbReference>
<evidence type="ECO:0000256" key="3">
    <source>
        <dbReference type="ARBA" id="ARBA00022525"/>
    </source>
</evidence>
<feature type="domain" description="TGF-beta family profile" evidence="8">
    <location>
        <begin position="246"/>
        <end position="296"/>
    </location>
</feature>
<dbReference type="PANTHER" id="PTHR11848:SF310">
    <property type="entry name" value="PROTEIN 60A-RELATED"/>
    <property type="match status" value="1"/>
</dbReference>
<keyword evidence="9" id="KW-1185">Reference proteome</keyword>
<reference evidence="9" key="1">
    <citation type="submission" date="2012-09" db="EMBL/GenBank/DDBJ databases">
        <authorList>
            <person name="Martin A.A."/>
        </authorList>
    </citation>
    <scope>NUCLEOTIDE SEQUENCE</scope>
</reference>
<evidence type="ECO:0000256" key="4">
    <source>
        <dbReference type="ARBA" id="ARBA00022729"/>
    </source>
</evidence>
<dbReference type="SUPFAM" id="SSF57501">
    <property type="entry name" value="Cystine-knot cytokines"/>
    <property type="match status" value="1"/>
</dbReference>
<dbReference type="InterPro" id="IPR001839">
    <property type="entry name" value="TGF-b_C"/>
</dbReference>
<comment type="similarity">
    <text evidence="2 6">Belongs to the TGF-beta family.</text>
</comment>
<name>A0A0K0DEM0_ANGCA</name>
<dbReference type="SMART" id="SM00204">
    <property type="entry name" value="TGFB"/>
    <property type="match status" value="1"/>
</dbReference>
<keyword evidence="6" id="KW-0339">Growth factor</keyword>
<dbReference type="Pfam" id="PF00019">
    <property type="entry name" value="TGF_beta"/>
    <property type="match status" value="1"/>
</dbReference>
<feature type="signal peptide" evidence="7">
    <location>
        <begin position="1"/>
        <end position="19"/>
    </location>
</feature>
<dbReference type="AlphaFoldDB" id="A0A0K0DEM0"/>
<evidence type="ECO:0000256" key="1">
    <source>
        <dbReference type="ARBA" id="ARBA00004613"/>
    </source>
</evidence>
<proteinExistence type="inferred from homology"/>
<comment type="subcellular location">
    <subcellularLocation>
        <location evidence="1">Secreted</location>
    </subcellularLocation>
</comment>
<evidence type="ECO:0000259" key="8">
    <source>
        <dbReference type="PROSITE" id="PS51362"/>
    </source>
</evidence>
<keyword evidence="3" id="KW-0964">Secreted</keyword>
<dbReference type="InterPro" id="IPR015615">
    <property type="entry name" value="TGF-beta-rel"/>
</dbReference>
<evidence type="ECO:0000313" key="9">
    <source>
        <dbReference type="Proteomes" id="UP000035642"/>
    </source>
</evidence>